<dbReference type="Proteomes" id="UP001295740">
    <property type="component" value="Unassembled WGS sequence"/>
</dbReference>
<feature type="compositionally biased region" description="Low complexity" evidence="1">
    <location>
        <begin position="87"/>
        <end position="97"/>
    </location>
</feature>
<dbReference type="EMBL" id="CAUWAG010000003">
    <property type="protein sequence ID" value="CAJ2500809.1"/>
    <property type="molecule type" value="Genomic_DNA"/>
</dbReference>
<keyword evidence="3" id="KW-1185">Reference proteome</keyword>
<accession>A0AAI8V9G8</accession>
<gene>
    <name evidence="2" type="ORF">KHLLAP_LOCUS1277</name>
</gene>
<protein>
    <submittedName>
        <fullName evidence="2">Uu.00g036620.m01.CDS01</fullName>
    </submittedName>
</protein>
<name>A0AAI8V9G8_9PEZI</name>
<feature type="compositionally biased region" description="Basic residues" evidence="1">
    <location>
        <begin position="77"/>
        <end position="86"/>
    </location>
</feature>
<sequence>MPLPASATPYRVFRLTVAARTIDASSDTIACRNHRSSRIGSIAISSTTGQSNRYSPYSLASLVRYPASMMTVWHSSTKIRRSRPRARSPSAYAVPPAGARPAPSA</sequence>
<reference evidence="2" key="1">
    <citation type="submission" date="2023-10" db="EMBL/GenBank/DDBJ databases">
        <authorList>
            <person name="Hackl T."/>
        </authorList>
    </citation>
    <scope>NUCLEOTIDE SEQUENCE</scope>
</reference>
<evidence type="ECO:0000313" key="3">
    <source>
        <dbReference type="Proteomes" id="UP001295740"/>
    </source>
</evidence>
<evidence type="ECO:0000313" key="2">
    <source>
        <dbReference type="EMBL" id="CAJ2500809.1"/>
    </source>
</evidence>
<feature type="region of interest" description="Disordered" evidence="1">
    <location>
        <begin position="76"/>
        <end position="105"/>
    </location>
</feature>
<dbReference type="AlphaFoldDB" id="A0AAI8V9G8"/>
<organism evidence="2 3">
    <name type="scientific">Anthostomella pinea</name>
    <dbReference type="NCBI Taxonomy" id="933095"/>
    <lineage>
        <taxon>Eukaryota</taxon>
        <taxon>Fungi</taxon>
        <taxon>Dikarya</taxon>
        <taxon>Ascomycota</taxon>
        <taxon>Pezizomycotina</taxon>
        <taxon>Sordariomycetes</taxon>
        <taxon>Xylariomycetidae</taxon>
        <taxon>Xylariales</taxon>
        <taxon>Xylariaceae</taxon>
        <taxon>Anthostomella</taxon>
    </lineage>
</organism>
<proteinExistence type="predicted"/>
<comment type="caution">
    <text evidence="2">The sequence shown here is derived from an EMBL/GenBank/DDBJ whole genome shotgun (WGS) entry which is preliminary data.</text>
</comment>
<evidence type="ECO:0000256" key="1">
    <source>
        <dbReference type="SAM" id="MobiDB-lite"/>
    </source>
</evidence>